<comment type="caution">
    <text evidence="2">The sequence shown here is derived from an EMBL/GenBank/DDBJ whole genome shotgun (WGS) entry which is preliminary data.</text>
</comment>
<protein>
    <submittedName>
        <fullName evidence="2">Uncharacterized protein</fullName>
    </submittedName>
</protein>
<reference evidence="2 3" key="1">
    <citation type="journal article" date="2017" name="ISME J.">
        <title>Potential for microbial H2 and metal transformations associated with novel bacteria and archaea in deep terrestrial subsurface sediments.</title>
        <authorList>
            <person name="Hernsdorf A.W."/>
            <person name="Amano Y."/>
            <person name="Miyakawa K."/>
            <person name="Ise K."/>
            <person name="Suzuki Y."/>
            <person name="Anantharaman K."/>
            <person name="Probst A."/>
            <person name="Burstein D."/>
            <person name="Thomas B.C."/>
            <person name="Banfield J.F."/>
        </authorList>
    </citation>
    <scope>NUCLEOTIDE SEQUENCE [LARGE SCALE GENOMIC DNA]</scope>
    <source>
        <strain evidence="2">HGW-Falkowbacteria-1</strain>
    </source>
</reference>
<evidence type="ECO:0000313" key="2">
    <source>
        <dbReference type="EMBL" id="PKM91192.1"/>
    </source>
</evidence>
<proteinExistence type="predicted"/>
<dbReference type="EMBL" id="PHAI01000003">
    <property type="protein sequence ID" value="PKM91192.1"/>
    <property type="molecule type" value="Genomic_DNA"/>
</dbReference>
<keyword evidence="1" id="KW-0472">Membrane</keyword>
<accession>A0A2N2E947</accession>
<dbReference type="AlphaFoldDB" id="A0A2N2E947"/>
<name>A0A2N2E947_9BACT</name>
<evidence type="ECO:0000256" key="1">
    <source>
        <dbReference type="SAM" id="Phobius"/>
    </source>
</evidence>
<evidence type="ECO:0000313" key="3">
    <source>
        <dbReference type="Proteomes" id="UP000233517"/>
    </source>
</evidence>
<sequence>MKNVILFFTWVALILSVIFHLKIEGTIFVVISFIILAPPVIFVAKDIRYYLVDMRNFYYTSDLGIALYGLLPAVVSLLFYFFSPEYSVSFSLFFWVIMLASIKSSRSGIITKIITKEFRNVFLALSPFHSLW</sequence>
<organism evidence="2 3">
    <name type="scientific">Candidatus Falkowbacteria bacterium HGW-Falkowbacteria-1</name>
    <dbReference type="NCBI Taxonomy" id="2013768"/>
    <lineage>
        <taxon>Bacteria</taxon>
        <taxon>Candidatus Falkowiibacteriota</taxon>
    </lineage>
</organism>
<gene>
    <name evidence="2" type="ORF">CVU82_04035</name>
</gene>
<keyword evidence="1" id="KW-1133">Transmembrane helix</keyword>
<feature type="transmembrane region" description="Helical" evidence="1">
    <location>
        <begin position="26"/>
        <end position="44"/>
    </location>
</feature>
<feature type="transmembrane region" description="Helical" evidence="1">
    <location>
        <begin position="86"/>
        <end position="102"/>
    </location>
</feature>
<feature type="transmembrane region" description="Helical" evidence="1">
    <location>
        <begin position="56"/>
        <end position="80"/>
    </location>
</feature>
<keyword evidence="1" id="KW-0812">Transmembrane</keyword>
<dbReference type="Proteomes" id="UP000233517">
    <property type="component" value="Unassembled WGS sequence"/>
</dbReference>